<comment type="cofactor">
    <cofactor evidence="1">
        <name>Mg(2+)</name>
        <dbReference type="ChEBI" id="CHEBI:18420"/>
    </cofactor>
</comment>
<evidence type="ECO:0000256" key="2">
    <source>
        <dbReference type="ARBA" id="ARBA00006171"/>
    </source>
</evidence>
<dbReference type="PANTHER" id="PTHR46193:SF18">
    <property type="entry name" value="HEXITOL PHOSPHATASE B"/>
    <property type="match status" value="1"/>
</dbReference>
<evidence type="ECO:0000256" key="1">
    <source>
        <dbReference type="ARBA" id="ARBA00001946"/>
    </source>
</evidence>
<dbReference type="Proteomes" id="UP000067626">
    <property type="component" value="Chromosome"/>
</dbReference>
<dbReference type="STRING" id="52.CMC5_014250"/>
<proteinExistence type="inferred from homology"/>
<evidence type="ECO:0000256" key="4">
    <source>
        <dbReference type="ARBA" id="ARBA00022842"/>
    </source>
</evidence>
<dbReference type="InterPro" id="IPR036412">
    <property type="entry name" value="HAD-like_sf"/>
</dbReference>
<evidence type="ECO:0000313" key="7">
    <source>
        <dbReference type="Proteomes" id="UP000067626"/>
    </source>
</evidence>
<sequence>MDPAFAPLRGVVFDMNGTLVDDIPFHFAAWRSLASELGVLLSDEDLQSFNGLKNEDILPKLVGSDVTPERAARLIEQKEETYRRLYRPHLALMDGAREFLAALRAGSVRVAIASSAPPENRAMVIDGLQLRDDIDVVVAAEHLPGKPAPDVFLDAARQLGIAPFECLAFEDAVSGVMAAVRAGMLVGAVTTNNPAATLLAAGAAFAVHDFTCMPPEVSARLPQAPR</sequence>
<evidence type="ECO:0000256" key="3">
    <source>
        <dbReference type="ARBA" id="ARBA00022723"/>
    </source>
</evidence>
<dbReference type="InterPro" id="IPR023214">
    <property type="entry name" value="HAD_sf"/>
</dbReference>
<keyword evidence="4" id="KW-0460">Magnesium</keyword>
<organism evidence="6 7">
    <name type="scientific">Chondromyces crocatus</name>
    <dbReference type="NCBI Taxonomy" id="52"/>
    <lineage>
        <taxon>Bacteria</taxon>
        <taxon>Pseudomonadati</taxon>
        <taxon>Myxococcota</taxon>
        <taxon>Polyangia</taxon>
        <taxon>Polyangiales</taxon>
        <taxon>Polyangiaceae</taxon>
        <taxon>Chondromyces</taxon>
    </lineage>
</organism>
<dbReference type="InterPro" id="IPR023198">
    <property type="entry name" value="PGP-like_dom2"/>
</dbReference>
<dbReference type="SFLD" id="SFLDG01129">
    <property type="entry name" value="C1.5:_HAD__Beta-PGM__Phosphata"/>
    <property type="match status" value="1"/>
</dbReference>
<dbReference type="Gene3D" id="1.10.150.240">
    <property type="entry name" value="Putative phosphatase, domain 2"/>
    <property type="match status" value="1"/>
</dbReference>
<dbReference type="OrthoDB" id="9778019at2"/>
<evidence type="ECO:0000313" key="6">
    <source>
        <dbReference type="EMBL" id="AKT37294.1"/>
    </source>
</evidence>
<keyword evidence="7" id="KW-1185">Reference proteome</keyword>
<dbReference type="PANTHER" id="PTHR46193">
    <property type="entry name" value="6-PHOSPHOGLUCONATE PHOSPHATASE"/>
    <property type="match status" value="1"/>
</dbReference>
<dbReference type="Gene3D" id="3.40.50.1000">
    <property type="entry name" value="HAD superfamily/HAD-like"/>
    <property type="match status" value="1"/>
</dbReference>
<evidence type="ECO:0000256" key="5">
    <source>
        <dbReference type="ARBA" id="ARBA00023277"/>
    </source>
</evidence>
<dbReference type="GO" id="GO:0003824">
    <property type="term" value="F:catalytic activity"/>
    <property type="evidence" value="ECO:0007669"/>
    <property type="project" value="UniProtKB-ARBA"/>
</dbReference>
<name>A0A0K1E8W0_CHOCO</name>
<dbReference type="EMBL" id="CP012159">
    <property type="protein sequence ID" value="AKT37294.1"/>
    <property type="molecule type" value="Genomic_DNA"/>
</dbReference>
<dbReference type="AlphaFoldDB" id="A0A0K1E8W0"/>
<dbReference type="KEGG" id="ccro:CMC5_014250"/>
<keyword evidence="3" id="KW-0479">Metal-binding</keyword>
<dbReference type="GO" id="GO:0046872">
    <property type="term" value="F:metal ion binding"/>
    <property type="evidence" value="ECO:0007669"/>
    <property type="project" value="UniProtKB-KW"/>
</dbReference>
<dbReference type="CDD" id="cd07505">
    <property type="entry name" value="HAD_BPGM-like"/>
    <property type="match status" value="1"/>
</dbReference>
<protein>
    <submittedName>
        <fullName evidence="6">Haloacid dehalogenase</fullName>
    </submittedName>
</protein>
<dbReference type="RefSeq" id="WP_050429683.1">
    <property type="nucleotide sequence ID" value="NZ_CP012159.1"/>
</dbReference>
<accession>A0A0K1E8W0</accession>
<keyword evidence="5" id="KW-0119">Carbohydrate metabolism</keyword>
<dbReference type="Pfam" id="PF00702">
    <property type="entry name" value="Hydrolase"/>
    <property type="match status" value="1"/>
</dbReference>
<dbReference type="SFLD" id="SFLDS00003">
    <property type="entry name" value="Haloacid_Dehalogenase"/>
    <property type="match status" value="1"/>
</dbReference>
<dbReference type="SFLD" id="SFLDG01135">
    <property type="entry name" value="C1.5.6:_HAD__Beta-PGM__Phospha"/>
    <property type="match status" value="1"/>
</dbReference>
<dbReference type="SUPFAM" id="SSF56784">
    <property type="entry name" value="HAD-like"/>
    <property type="match status" value="1"/>
</dbReference>
<dbReference type="NCBIfam" id="TIGR01509">
    <property type="entry name" value="HAD-SF-IA-v3"/>
    <property type="match status" value="1"/>
</dbReference>
<reference evidence="6 7" key="1">
    <citation type="submission" date="2015-07" db="EMBL/GenBank/DDBJ databases">
        <title>Genome analysis of myxobacterium Chondromyces crocatus Cm c5 reveals a high potential for natural compound synthesis and the genetic basis for the loss of fruiting body formation.</title>
        <authorList>
            <person name="Zaburannyi N."/>
            <person name="Bunk B."/>
            <person name="Maier J."/>
            <person name="Overmann J."/>
            <person name="Mueller R."/>
        </authorList>
    </citation>
    <scope>NUCLEOTIDE SEQUENCE [LARGE SCALE GENOMIC DNA]</scope>
    <source>
        <strain evidence="6 7">Cm c5</strain>
    </source>
</reference>
<gene>
    <name evidence="6" type="primary">dehII</name>
    <name evidence="6" type="ORF">CMC5_014250</name>
</gene>
<dbReference type="InterPro" id="IPR051600">
    <property type="entry name" value="Beta-PGM-like"/>
</dbReference>
<comment type="similarity">
    <text evidence="2">Belongs to the HAD-like hydrolase superfamily. CbbY/CbbZ/Gph/YieH family.</text>
</comment>
<dbReference type="InterPro" id="IPR006439">
    <property type="entry name" value="HAD-SF_hydro_IA"/>
</dbReference>